<evidence type="ECO:0000313" key="3">
    <source>
        <dbReference type="EMBL" id="TDS54654.1"/>
    </source>
</evidence>
<evidence type="ECO:0000313" key="4">
    <source>
        <dbReference type="Proteomes" id="UP000295215"/>
    </source>
</evidence>
<protein>
    <recommendedName>
        <fullName evidence="2">T9SS-like galactose binding domain-containing protein</fullName>
    </recommendedName>
</protein>
<dbReference type="Proteomes" id="UP000295215">
    <property type="component" value="Unassembled WGS sequence"/>
</dbReference>
<dbReference type="Pfam" id="PF23759">
    <property type="entry name" value="GBD_T9SS_assoc"/>
    <property type="match status" value="1"/>
</dbReference>
<accession>A0A4R7EQ77</accession>
<dbReference type="RefSeq" id="WP_208293399.1">
    <property type="nucleotide sequence ID" value="NZ_SOAG01000024.1"/>
</dbReference>
<proteinExistence type="predicted"/>
<keyword evidence="4" id="KW-1185">Reference proteome</keyword>
<dbReference type="InterPro" id="IPR049804">
    <property type="entry name" value="Choice_anch_L"/>
</dbReference>
<sequence length="618" mass="67598">MKRIVLLLLACFSLFSVYGRNTIVKENIADHIQYILDEAQFATYRQSVLFFAPANDDCTDAASLAVNPDLDCGQKLSIDFTGATASGKAVPFCSAVGSSPKDLWFEFTATSDKHELSISNEKNMPATLYGALYDRDCSAINATASQCFSLTAAVKKITLDKLKPGKKYYIRLMSGETTPTTTLDLCLGTVPPPIKVSPSGEMYTVEELVKDVLVTSGCDLVSNVRYQVGNGSPATKSVNTLGYFHKNGSMFPFEEGIVLSTSQVQFVPGPFTSSNKGTNPHRWVGDKDLVDAVNDTGGFPTTPIPATDMRVTQVEFDFIPVKDTLKFEYLFASNSYINGCTYSCNNGALFAAWLIDLTTGTGENLAKIPGTTVPISLKSIWDNAKITGTSCNSYPEFFWNAYQGGNADPQTAPINYAGSTVGMESETVKVIPGRKYHIKLAVMDFCPTDSHSSAVFFNARSFDLGNPEIGEDMSIEGGNALCPGDTIELGQNLEAKDYLIQWTKNGKDLIGENGETLKVNEPGLYGARLKYKYVVCDVELDPVKVEFYDEIIIEKQPSDIEQCRSSTSATTINLEQAMQGVTHNAVTYQYYENEQDAKDNVNQINPYYGFDNTLSAKK</sequence>
<evidence type="ECO:0000259" key="2">
    <source>
        <dbReference type="Pfam" id="PF23759"/>
    </source>
</evidence>
<dbReference type="EMBL" id="SOAG01000024">
    <property type="protein sequence ID" value="TDS54654.1"/>
    <property type="molecule type" value="Genomic_DNA"/>
</dbReference>
<keyword evidence="1" id="KW-0732">Signal</keyword>
<dbReference type="NCBIfam" id="NF038133">
    <property type="entry name" value="choice_anch_L"/>
    <property type="match status" value="1"/>
</dbReference>
<feature type="domain" description="T9SS-like galactose binding" evidence="2">
    <location>
        <begin position="54"/>
        <end position="177"/>
    </location>
</feature>
<feature type="signal peptide" evidence="1">
    <location>
        <begin position="1"/>
        <end position="19"/>
    </location>
</feature>
<dbReference type="AlphaFoldDB" id="A0A4R7EQ77"/>
<feature type="chain" id="PRO_5021027883" description="T9SS-like galactose binding domain-containing protein" evidence="1">
    <location>
        <begin position="20"/>
        <end position="618"/>
    </location>
</feature>
<feature type="non-terminal residue" evidence="3">
    <location>
        <position position="618"/>
    </location>
</feature>
<comment type="caution">
    <text evidence="3">The sequence shown here is derived from an EMBL/GenBank/DDBJ whole genome shotgun (WGS) entry which is preliminary data.</text>
</comment>
<reference evidence="3 4" key="1">
    <citation type="submission" date="2019-03" db="EMBL/GenBank/DDBJ databases">
        <title>Genomic Encyclopedia of Archaeal and Bacterial Type Strains, Phase II (KMG-II): from individual species to whole genera.</title>
        <authorList>
            <person name="Goeker M."/>
        </authorList>
    </citation>
    <scope>NUCLEOTIDE SEQUENCE [LARGE SCALE GENOMIC DNA]</scope>
    <source>
        <strain evidence="3 4">DSM 28213</strain>
    </source>
</reference>
<dbReference type="InterPro" id="IPR056600">
    <property type="entry name" value="GBD_T9SS_assoc"/>
</dbReference>
<name>A0A4R7EQ77_9FLAO</name>
<organism evidence="3 4">
    <name type="scientific">Myroides indicus</name>
    <dbReference type="NCBI Taxonomy" id="1323422"/>
    <lineage>
        <taxon>Bacteria</taxon>
        <taxon>Pseudomonadati</taxon>
        <taxon>Bacteroidota</taxon>
        <taxon>Flavobacteriia</taxon>
        <taxon>Flavobacteriales</taxon>
        <taxon>Flavobacteriaceae</taxon>
        <taxon>Myroides</taxon>
    </lineage>
</organism>
<gene>
    <name evidence="3" type="ORF">C8P70_12450</name>
</gene>
<evidence type="ECO:0000256" key="1">
    <source>
        <dbReference type="SAM" id="SignalP"/>
    </source>
</evidence>